<proteinExistence type="predicted"/>
<name>A0ABR2ETG6_9ROSI</name>
<dbReference type="EMBL" id="JBBPBM010000010">
    <property type="protein sequence ID" value="KAK8565327.1"/>
    <property type="molecule type" value="Genomic_DNA"/>
</dbReference>
<organism evidence="1 2">
    <name type="scientific">Hibiscus sabdariffa</name>
    <name type="common">roselle</name>
    <dbReference type="NCBI Taxonomy" id="183260"/>
    <lineage>
        <taxon>Eukaryota</taxon>
        <taxon>Viridiplantae</taxon>
        <taxon>Streptophyta</taxon>
        <taxon>Embryophyta</taxon>
        <taxon>Tracheophyta</taxon>
        <taxon>Spermatophyta</taxon>
        <taxon>Magnoliopsida</taxon>
        <taxon>eudicotyledons</taxon>
        <taxon>Gunneridae</taxon>
        <taxon>Pentapetalae</taxon>
        <taxon>rosids</taxon>
        <taxon>malvids</taxon>
        <taxon>Malvales</taxon>
        <taxon>Malvaceae</taxon>
        <taxon>Malvoideae</taxon>
        <taxon>Hibiscus</taxon>
    </lineage>
</organism>
<accession>A0ABR2ETG6</accession>
<comment type="caution">
    <text evidence="1">The sequence shown here is derived from an EMBL/GenBank/DDBJ whole genome shotgun (WGS) entry which is preliminary data.</text>
</comment>
<evidence type="ECO:0000313" key="1">
    <source>
        <dbReference type="EMBL" id="KAK8565327.1"/>
    </source>
</evidence>
<dbReference type="Proteomes" id="UP001472677">
    <property type="component" value="Unassembled WGS sequence"/>
</dbReference>
<protein>
    <submittedName>
        <fullName evidence="1">Uncharacterized protein</fullName>
    </submittedName>
</protein>
<keyword evidence="2" id="KW-1185">Reference proteome</keyword>
<evidence type="ECO:0000313" key="2">
    <source>
        <dbReference type="Proteomes" id="UP001472677"/>
    </source>
</evidence>
<reference evidence="1 2" key="1">
    <citation type="journal article" date="2024" name="G3 (Bethesda)">
        <title>Genome assembly of Hibiscus sabdariffa L. provides insights into metabolisms of medicinal natural products.</title>
        <authorList>
            <person name="Kim T."/>
        </authorList>
    </citation>
    <scope>NUCLEOTIDE SEQUENCE [LARGE SCALE GENOMIC DNA]</scope>
    <source>
        <strain evidence="1">TK-2024</strain>
        <tissue evidence="1">Old leaves</tissue>
    </source>
</reference>
<gene>
    <name evidence="1" type="ORF">V6N12_058893</name>
</gene>
<sequence length="225" mass="23800">MAYPAKGHCVTKMVSRDASRGHPHGYCTNLAQIVGNTIDIAIELVWFPPRCSHCCIFVHGEENCKKVDSVVNVVESIANEVVEYVDNVPGFVASVEESWNSGTRVVDSLDFIESSGNENAIEFVGNVDGFGADSVGNEAVVGVNGIVAPLPSVAGDVRPVELGMIVDSGTTCDLQGSGHVSSDGPEVSSPNRFRCLSPGNEDRGVSIVSTSKVRAVTEGFNELMQ</sequence>